<organism evidence="1 2">
    <name type="scientific">Saccharothrix hoggarensis</name>
    <dbReference type="NCBI Taxonomy" id="913853"/>
    <lineage>
        <taxon>Bacteria</taxon>
        <taxon>Bacillati</taxon>
        <taxon>Actinomycetota</taxon>
        <taxon>Actinomycetes</taxon>
        <taxon>Pseudonocardiales</taxon>
        <taxon>Pseudonocardiaceae</taxon>
        <taxon>Saccharothrix</taxon>
    </lineage>
</organism>
<dbReference type="Proteomes" id="UP001597168">
    <property type="component" value="Unassembled WGS sequence"/>
</dbReference>
<protein>
    <submittedName>
        <fullName evidence="1">Uncharacterized protein</fullName>
    </submittedName>
</protein>
<evidence type="ECO:0000313" key="2">
    <source>
        <dbReference type="Proteomes" id="UP001597168"/>
    </source>
</evidence>
<accession>A0ABW3R4T0</accession>
<keyword evidence="2" id="KW-1185">Reference proteome</keyword>
<evidence type="ECO:0000313" key="1">
    <source>
        <dbReference type="EMBL" id="MFD1152092.1"/>
    </source>
</evidence>
<name>A0ABW3R4T0_9PSEU</name>
<gene>
    <name evidence="1" type="ORF">ACFQ3T_33550</name>
</gene>
<dbReference type="RefSeq" id="WP_380729681.1">
    <property type="nucleotide sequence ID" value="NZ_JBHTLK010000321.1"/>
</dbReference>
<proteinExistence type="predicted"/>
<comment type="caution">
    <text evidence="1">The sequence shown here is derived from an EMBL/GenBank/DDBJ whole genome shotgun (WGS) entry which is preliminary data.</text>
</comment>
<reference evidence="2" key="1">
    <citation type="journal article" date="2019" name="Int. J. Syst. Evol. Microbiol.">
        <title>The Global Catalogue of Microorganisms (GCM) 10K type strain sequencing project: providing services to taxonomists for standard genome sequencing and annotation.</title>
        <authorList>
            <consortium name="The Broad Institute Genomics Platform"/>
            <consortium name="The Broad Institute Genome Sequencing Center for Infectious Disease"/>
            <person name="Wu L."/>
            <person name="Ma J."/>
        </authorList>
    </citation>
    <scope>NUCLEOTIDE SEQUENCE [LARGE SCALE GENOMIC DNA]</scope>
    <source>
        <strain evidence="2">CCUG 60214</strain>
    </source>
</reference>
<dbReference type="EMBL" id="JBHTLK010000321">
    <property type="protein sequence ID" value="MFD1152092.1"/>
    <property type="molecule type" value="Genomic_DNA"/>
</dbReference>
<sequence length="56" mass="6454">MSRPDDLATSDLDVELEAACDELRRYRSRRDDATAELMLAWIDALLDEWNRRADGA</sequence>